<feature type="non-terminal residue" evidence="10">
    <location>
        <position position="1"/>
    </location>
</feature>
<feature type="transmembrane region" description="Helical" evidence="8">
    <location>
        <begin position="178"/>
        <end position="199"/>
    </location>
</feature>
<dbReference type="PANTHER" id="PTHR22950:SF646">
    <property type="entry name" value="SODIUM-COUPLED NEUTRAL AMINO ACID TRANSPORTER 10-RELATED"/>
    <property type="match status" value="1"/>
</dbReference>
<accession>A0A060ZAA3</accession>
<name>A0A060ZAA3_ONCMY</name>
<dbReference type="GO" id="GO:0015179">
    <property type="term" value="F:L-amino acid transmembrane transporter activity"/>
    <property type="evidence" value="ECO:0007669"/>
    <property type="project" value="TreeGrafter"/>
</dbReference>
<feature type="domain" description="Amino acid transporter transmembrane" evidence="9">
    <location>
        <begin position="11"/>
        <end position="182"/>
    </location>
</feature>
<comment type="subcellular location">
    <subcellularLocation>
        <location evidence="1">Membrane</location>
        <topology evidence="1">Multi-pass membrane protein</topology>
    </subcellularLocation>
</comment>
<proteinExistence type="inferred from homology"/>
<evidence type="ECO:0000259" key="9">
    <source>
        <dbReference type="Pfam" id="PF01490"/>
    </source>
</evidence>
<feature type="transmembrane region" description="Helical" evidence="8">
    <location>
        <begin position="121"/>
        <end position="139"/>
    </location>
</feature>
<dbReference type="PANTHER" id="PTHR22950">
    <property type="entry name" value="AMINO ACID TRANSPORTER"/>
    <property type="match status" value="1"/>
</dbReference>
<evidence type="ECO:0000256" key="7">
    <source>
        <dbReference type="ARBA" id="ARBA00023136"/>
    </source>
</evidence>
<gene>
    <name evidence="10" type="ORF">GSONMT00042714001</name>
</gene>
<keyword evidence="3" id="KW-0813">Transport</keyword>
<evidence type="ECO:0000256" key="4">
    <source>
        <dbReference type="ARBA" id="ARBA00022692"/>
    </source>
</evidence>
<evidence type="ECO:0000256" key="2">
    <source>
        <dbReference type="ARBA" id="ARBA00008066"/>
    </source>
</evidence>
<evidence type="ECO:0000256" key="1">
    <source>
        <dbReference type="ARBA" id="ARBA00004141"/>
    </source>
</evidence>
<sequence length="238" mass="25914">FVCWLFVYRQVLPTYDSLDEPSIKRMSTIFTTSLNVVTTFYITVGFFGYVSFTDDIAGNVLMNFPSNLVTEMIRVGFMMSVAVGFPMMILPCRQAINTMLFEQQQKDGTFAAGGYMPPLRFKMITLAIVFGTMLGGILIPNVETILGLTGATMGSLICFICPALIYRKIQKNGLTAQLVLWVGLGILLVSTLTTLSISASDSTPKHAPPPPASVKSAIFGVLPDVPDIRNGTAHILLL</sequence>
<dbReference type="PaxDb" id="8022-A0A060ZAA3"/>
<keyword evidence="5" id="KW-0029">Amino-acid transport</keyword>
<evidence type="ECO:0000313" key="10">
    <source>
        <dbReference type="EMBL" id="CDQ98205.1"/>
    </source>
</evidence>
<feature type="transmembrane region" description="Helical" evidence="8">
    <location>
        <begin position="34"/>
        <end position="52"/>
    </location>
</feature>
<keyword evidence="4 8" id="KW-0812">Transmembrane</keyword>
<dbReference type="GO" id="GO:0016020">
    <property type="term" value="C:membrane"/>
    <property type="evidence" value="ECO:0007669"/>
    <property type="project" value="UniProtKB-SubCell"/>
</dbReference>
<dbReference type="STRING" id="8022.A0A060ZAA3"/>
<dbReference type="Proteomes" id="UP000193380">
    <property type="component" value="Unassembled WGS sequence"/>
</dbReference>
<keyword evidence="6 8" id="KW-1133">Transmembrane helix</keyword>
<protein>
    <recommendedName>
        <fullName evidence="9">Amino acid transporter transmembrane domain-containing protein</fullName>
    </recommendedName>
</protein>
<feature type="transmembrane region" description="Helical" evidence="8">
    <location>
        <begin position="72"/>
        <end position="90"/>
    </location>
</feature>
<keyword evidence="7 8" id="KW-0472">Membrane</keyword>
<dbReference type="Pfam" id="PF01490">
    <property type="entry name" value="Aa_trans"/>
    <property type="match status" value="1"/>
</dbReference>
<dbReference type="EMBL" id="FR935777">
    <property type="protein sequence ID" value="CDQ98205.1"/>
    <property type="molecule type" value="Genomic_DNA"/>
</dbReference>
<reference evidence="10" key="1">
    <citation type="journal article" date="2014" name="Nat. Commun.">
        <title>The rainbow trout genome provides novel insights into evolution after whole-genome duplication in vertebrates.</title>
        <authorList>
            <person name="Berthelot C."/>
            <person name="Brunet F."/>
            <person name="Chalopin D."/>
            <person name="Juanchich A."/>
            <person name="Bernard M."/>
            <person name="Noel B."/>
            <person name="Bento P."/>
            <person name="Da Silva C."/>
            <person name="Labadie K."/>
            <person name="Alberti A."/>
            <person name="Aury J.M."/>
            <person name="Louis A."/>
            <person name="Dehais P."/>
            <person name="Bardou P."/>
            <person name="Montfort J."/>
            <person name="Klopp C."/>
            <person name="Cabau C."/>
            <person name="Gaspin C."/>
            <person name="Thorgaard G.H."/>
            <person name="Boussaha M."/>
            <person name="Quillet E."/>
            <person name="Guyomard R."/>
            <person name="Galiana D."/>
            <person name="Bobe J."/>
            <person name="Volff J.N."/>
            <person name="Genet C."/>
            <person name="Wincker P."/>
            <person name="Jaillon O."/>
            <person name="Roest Crollius H."/>
            <person name="Guiguen Y."/>
        </authorList>
    </citation>
    <scope>NUCLEOTIDE SEQUENCE [LARGE SCALE GENOMIC DNA]</scope>
</reference>
<evidence type="ECO:0000256" key="8">
    <source>
        <dbReference type="SAM" id="Phobius"/>
    </source>
</evidence>
<evidence type="ECO:0000256" key="6">
    <source>
        <dbReference type="ARBA" id="ARBA00022989"/>
    </source>
</evidence>
<evidence type="ECO:0000256" key="5">
    <source>
        <dbReference type="ARBA" id="ARBA00022970"/>
    </source>
</evidence>
<evidence type="ECO:0000256" key="3">
    <source>
        <dbReference type="ARBA" id="ARBA00022448"/>
    </source>
</evidence>
<comment type="similarity">
    <text evidence="2">Belongs to the amino acid/polyamine transporter 2 family.</text>
</comment>
<reference evidence="10" key="2">
    <citation type="submission" date="2014-03" db="EMBL/GenBank/DDBJ databases">
        <authorList>
            <person name="Genoscope - CEA"/>
        </authorList>
    </citation>
    <scope>NUCLEOTIDE SEQUENCE</scope>
</reference>
<evidence type="ECO:0000313" key="11">
    <source>
        <dbReference type="Proteomes" id="UP000193380"/>
    </source>
</evidence>
<dbReference type="InterPro" id="IPR013057">
    <property type="entry name" value="AA_transpt_TM"/>
</dbReference>
<feature type="transmembrane region" description="Helical" evidence="8">
    <location>
        <begin position="145"/>
        <end position="166"/>
    </location>
</feature>
<organism evidence="10 11">
    <name type="scientific">Oncorhynchus mykiss</name>
    <name type="common">Rainbow trout</name>
    <name type="synonym">Salmo gairdneri</name>
    <dbReference type="NCBI Taxonomy" id="8022"/>
    <lineage>
        <taxon>Eukaryota</taxon>
        <taxon>Metazoa</taxon>
        <taxon>Chordata</taxon>
        <taxon>Craniata</taxon>
        <taxon>Vertebrata</taxon>
        <taxon>Euteleostomi</taxon>
        <taxon>Actinopterygii</taxon>
        <taxon>Neopterygii</taxon>
        <taxon>Teleostei</taxon>
        <taxon>Protacanthopterygii</taxon>
        <taxon>Salmoniformes</taxon>
        <taxon>Salmonidae</taxon>
        <taxon>Salmoninae</taxon>
        <taxon>Oncorhynchus</taxon>
    </lineage>
</organism>
<dbReference type="AlphaFoldDB" id="A0A060ZAA3"/>